<dbReference type="EMBL" id="QLMA01000006">
    <property type="protein sequence ID" value="RAJ78980.1"/>
    <property type="molecule type" value="Genomic_DNA"/>
</dbReference>
<evidence type="ECO:0000259" key="4">
    <source>
        <dbReference type="PROSITE" id="PS50949"/>
    </source>
</evidence>
<dbReference type="GO" id="GO:0003677">
    <property type="term" value="F:DNA binding"/>
    <property type="evidence" value="ECO:0007669"/>
    <property type="project" value="UniProtKB-KW"/>
</dbReference>
<dbReference type="Proteomes" id="UP000249819">
    <property type="component" value="Unassembled WGS sequence"/>
</dbReference>
<accession>A0A327VUQ7</accession>
<sequence>MVFNDRTALYLQIALYMCEQILLKKWKPEEKVMSIRDLGELIEISPNTVQRAYDFLQQRNIIINKRGIGFFVAQDAEEHILSFRREQFMENELPDMLRNLYLLKIDMKQVNALYDEFIKNNFSNNE</sequence>
<comment type="caution">
    <text evidence="5">The sequence shown here is derived from an EMBL/GenBank/DDBJ whole genome shotgun (WGS) entry which is preliminary data.</text>
</comment>
<evidence type="ECO:0000313" key="6">
    <source>
        <dbReference type="Proteomes" id="UP000249819"/>
    </source>
</evidence>
<dbReference type="InterPro" id="IPR036388">
    <property type="entry name" value="WH-like_DNA-bd_sf"/>
</dbReference>
<dbReference type="Pfam" id="PF00392">
    <property type="entry name" value="GntR"/>
    <property type="match status" value="1"/>
</dbReference>
<dbReference type="PANTHER" id="PTHR38445">
    <property type="entry name" value="HTH-TYPE TRANSCRIPTIONAL REPRESSOR YTRA"/>
    <property type="match status" value="1"/>
</dbReference>
<keyword evidence="2 5" id="KW-0238">DNA-binding</keyword>
<feature type="domain" description="HTH gntR-type" evidence="4">
    <location>
        <begin position="7"/>
        <end position="75"/>
    </location>
</feature>
<name>A0A327VUQ7_9BACT</name>
<dbReference type="InterPro" id="IPR000524">
    <property type="entry name" value="Tscrpt_reg_HTH_GntR"/>
</dbReference>
<dbReference type="SUPFAM" id="SSF46785">
    <property type="entry name" value="Winged helix' DNA-binding domain"/>
    <property type="match status" value="1"/>
</dbReference>
<keyword evidence="1" id="KW-0805">Transcription regulation</keyword>
<gene>
    <name evidence="5" type="ORF">CLV59_10640</name>
</gene>
<proteinExistence type="predicted"/>
<dbReference type="AlphaFoldDB" id="A0A327VUQ7"/>
<keyword evidence="3" id="KW-0804">Transcription</keyword>
<evidence type="ECO:0000256" key="2">
    <source>
        <dbReference type="ARBA" id="ARBA00023125"/>
    </source>
</evidence>
<evidence type="ECO:0000313" key="5">
    <source>
        <dbReference type="EMBL" id="RAJ78980.1"/>
    </source>
</evidence>
<dbReference type="PROSITE" id="PS50949">
    <property type="entry name" value="HTH_GNTR"/>
    <property type="match status" value="1"/>
</dbReference>
<evidence type="ECO:0000256" key="1">
    <source>
        <dbReference type="ARBA" id="ARBA00023015"/>
    </source>
</evidence>
<dbReference type="SMART" id="SM00345">
    <property type="entry name" value="HTH_GNTR"/>
    <property type="match status" value="1"/>
</dbReference>
<dbReference type="RefSeq" id="WP_111593465.1">
    <property type="nucleotide sequence ID" value="NZ_QLMA01000006.1"/>
</dbReference>
<protein>
    <submittedName>
        <fullName evidence="5">DNA-binding transcriptional regulator YhcF (GntR family)</fullName>
    </submittedName>
</protein>
<keyword evidence="6" id="KW-1185">Reference proteome</keyword>
<dbReference type="OrthoDB" id="362473at2"/>
<dbReference type="CDD" id="cd07377">
    <property type="entry name" value="WHTH_GntR"/>
    <property type="match status" value="1"/>
</dbReference>
<dbReference type="GO" id="GO:0003700">
    <property type="term" value="F:DNA-binding transcription factor activity"/>
    <property type="evidence" value="ECO:0007669"/>
    <property type="project" value="InterPro"/>
</dbReference>
<dbReference type="PANTHER" id="PTHR38445:SF10">
    <property type="entry name" value="GNTR-FAMILY TRANSCRIPTIONAL REGULATOR"/>
    <property type="match status" value="1"/>
</dbReference>
<dbReference type="Gene3D" id="1.10.287.100">
    <property type="match status" value="1"/>
</dbReference>
<dbReference type="InterPro" id="IPR036390">
    <property type="entry name" value="WH_DNA-bd_sf"/>
</dbReference>
<organism evidence="5 6">
    <name type="scientific">Chitinophaga dinghuensis</name>
    <dbReference type="NCBI Taxonomy" id="1539050"/>
    <lineage>
        <taxon>Bacteria</taxon>
        <taxon>Pseudomonadati</taxon>
        <taxon>Bacteroidota</taxon>
        <taxon>Chitinophagia</taxon>
        <taxon>Chitinophagales</taxon>
        <taxon>Chitinophagaceae</taxon>
        <taxon>Chitinophaga</taxon>
    </lineage>
</organism>
<dbReference type="Gene3D" id="1.10.10.10">
    <property type="entry name" value="Winged helix-like DNA-binding domain superfamily/Winged helix DNA-binding domain"/>
    <property type="match status" value="1"/>
</dbReference>
<evidence type="ECO:0000256" key="3">
    <source>
        <dbReference type="ARBA" id="ARBA00023163"/>
    </source>
</evidence>
<reference evidence="5 6" key="1">
    <citation type="submission" date="2018-06" db="EMBL/GenBank/DDBJ databases">
        <title>Genomic Encyclopedia of Archaeal and Bacterial Type Strains, Phase II (KMG-II): from individual species to whole genera.</title>
        <authorList>
            <person name="Goeker M."/>
        </authorList>
    </citation>
    <scope>NUCLEOTIDE SEQUENCE [LARGE SCALE GENOMIC DNA]</scope>
    <source>
        <strain evidence="5 6">DSM 29821</strain>
    </source>
</reference>